<dbReference type="EMBL" id="JAHQXE010000003">
    <property type="protein sequence ID" value="MBV0902403.1"/>
    <property type="molecule type" value="Genomic_DNA"/>
</dbReference>
<feature type="domain" description="Response regulatory" evidence="5">
    <location>
        <begin position="23"/>
        <end position="139"/>
    </location>
</feature>
<organism evidence="7 8">
    <name type="scientific">Haloarcula salina</name>
    <dbReference type="NCBI Taxonomy" id="1429914"/>
    <lineage>
        <taxon>Archaea</taxon>
        <taxon>Methanobacteriati</taxon>
        <taxon>Methanobacteriota</taxon>
        <taxon>Stenosarchaea group</taxon>
        <taxon>Halobacteria</taxon>
        <taxon>Halobacteriales</taxon>
        <taxon>Haloarculaceae</taxon>
        <taxon>Haloarcula</taxon>
    </lineage>
</organism>
<dbReference type="InterPro" id="IPR050595">
    <property type="entry name" value="Bact_response_regulator"/>
</dbReference>
<dbReference type="RefSeq" id="WP_162413436.1">
    <property type="nucleotide sequence ID" value="NZ_JAHQXE010000003.1"/>
</dbReference>
<keyword evidence="3" id="KW-0418">Kinase</keyword>
<dbReference type="PANTHER" id="PTHR44591">
    <property type="entry name" value="STRESS RESPONSE REGULATOR PROTEIN 1"/>
    <property type="match status" value="1"/>
</dbReference>
<dbReference type="PANTHER" id="PTHR44591:SF3">
    <property type="entry name" value="RESPONSE REGULATORY DOMAIN-CONTAINING PROTEIN"/>
    <property type="match status" value="1"/>
</dbReference>
<dbReference type="PROSITE" id="PS50112">
    <property type="entry name" value="PAS"/>
    <property type="match status" value="1"/>
</dbReference>
<comment type="caution">
    <text evidence="7">The sequence shown here is derived from an EMBL/GenBank/DDBJ whole genome shotgun (WGS) entry which is preliminary data.</text>
</comment>
<dbReference type="InterPro" id="IPR001789">
    <property type="entry name" value="Sig_transdc_resp-reg_receiver"/>
</dbReference>
<evidence type="ECO:0000259" key="5">
    <source>
        <dbReference type="PROSITE" id="PS50110"/>
    </source>
</evidence>
<accession>A0AA41G2W5</accession>
<proteinExistence type="predicted"/>
<dbReference type="InterPro" id="IPR011006">
    <property type="entry name" value="CheY-like_superfamily"/>
</dbReference>
<evidence type="ECO:0000256" key="2">
    <source>
        <dbReference type="ARBA" id="ARBA00022679"/>
    </source>
</evidence>
<evidence type="ECO:0000256" key="1">
    <source>
        <dbReference type="ARBA" id="ARBA00022553"/>
    </source>
</evidence>
<dbReference type="InterPro" id="IPR000014">
    <property type="entry name" value="PAS"/>
</dbReference>
<reference evidence="7" key="1">
    <citation type="submission" date="2021-06" db="EMBL/GenBank/DDBJ databases">
        <title>New haloarchaea isolates fom saline soil.</title>
        <authorList>
            <person name="Duran-Viseras A."/>
            <person name="Sanchez-Porro C.S."/>
            <person name="Ventosa A."/>
        </authorList>
    </citation>
    <scope>NUCLEOTIDE SEQUENCE</scope>
    <source>
        <strain evidence="7">JCM 18369</strain>
    </source>
</reference>
<dbReference type="CDD" id="cd00130">
    <property type="entry name" value="PAS"/>
    <property type="match status" value="1"/>
</dbReference>
<evidence type="ECO:0000259" key="6">
    <source>
        <dbReference type="PROSITE" id="PS50112"/>
    </source>
</evidence>
<keyword evidence="2" id="KW-0808">Transferase</keyword>
<dbReference type="InterPro" id="IPR003018">
    <property type="entry name" value="GAF"/>
</dbReference>
<dbReference type="SMART" id="SM00448">
    <property type="entry name" value="REC"/>
    <property type="match status" value="1"/>
</dbReference>
<dbReference type="Proteomes" id="UP001166304">
    <property type="component" value="Unassembled WGS sequence"/>
</dbReference>
<dbReference type="NCBIfam" id="TIGR00229">
    <property type="entry name" value="sensory_box"/>
    <property type="match status" value="1"/>
</dbReference>
<dbReference type="InterPro" id="IPR013767">
    <property type="entry name" value="PAS_fold"/>
</dbReference>
<dbReference type="Pfam" id="PF00989">
    <property type="entry name" value="PAS"/>
    <property type="match status" value="1"/>
</dbReference>
<dbReference type="Pfam" id="PF00072">
    <property type="entry name" value="Response_reg"/>
    <property type="match status" value="1"/>
</dbReference>
<dbReference type="Gene3D" id="3.40.50.2300">
    <property type="match status" value="1"/>
</dbReference>
<dbReference type="SMART" id="SM00091">
    <property type="entry name" value="PAS"/>
    <property type="match status" value="1"/>
</dbReference>
<feature type="domain" description="PAS" evidence="6">
    <location>
        <begin position="154"/>
        <end position="217"/>
    </location>
</feature>
<dbReference type="CDD" id="cd00156">
    <property type="entry name" value="REC"/>
    <property type="match status" value="1"/>
</dbReference>
<dbReference type="Pfam" id="PF13185">
    <property type="entry name" value="GAF_2"/>
    <property type="match status" value="1"/>
</dbReference>
<sequence>MGIGSERRVKLTGSADGRSEPVRVLLVDDQPDVAETTALHLERRHDAFEVTVATSGPAALEQLAASTVDCIVSDYEMPSMDGLALLREVSTHHGDLPFILFTGKGSEEIASEAISTGVTDYLQKQTTADQYDVLANRIENAVARRRSERAHAETELRYRNLVDTSPDAILVHRNGEVLYANRTLCDFAGIDDISAVYEVDPLSYVHPDDRERVRERLLSRPKAGDELGWIDWRLRRPDGESRYVESRGAPIAFAGRPATQVVIRDVTAHREHERRLEALNAATRDLFLAESREAVASRALAVVEETLGESIASVWAYDPSTESLVTIAATDDALDLIAADTGIDIDPDAAFDTIREMAFPSDSLEMRVFREGEARVFEDYGDRDDAVVESIRSAFLFPLESHGMLGVASTEGTAFDGWDRDLLAVLCRSVVAALDRLYE</sequence>
<dbReference type="Gene3D" id="3.30.450.40">
    <property type="match status" value="1"/>
</dbReference>
<evidence type="ECO:0000313" key="8">
    <source>
        <dbReference type="Proteomes" id="UP001166304"/>
    </source>
</evidence>
<dbReference type="SUPFAM" id="SSF55785">
    <property type="entry name" value="PYP-like sensor domain (PAS domain)"/>
    <property type="match status" value="1"/>
</dbReference>
<gene>
    <name evidence="7" type="ORF">KTS37_11450</name>
</gene>
<dbReference type="SUPFAM" id="SSF52172">
    <property type="entry name" value="CheY-like"/>
    <property type="match status" value="1"/>
</dbReference>
<evidence type="ECO:0000256" key="4">
    <source>
        <dbReference type="PROSITE-ProRule" id="PRU00169"/>
    </source>
</evidence>
<dbReference type="AlphaFoldDB" id="A0AA41G2W5"/>
<keyword evidence="8" id="KW-1185">Reference proteome</keyword>
<keyword evidence="1 4" id="KW-0597">Phosphoprotein</keyword>
<name>A0AA41G2W5_9EURY</name>
<dbReference type="GO" id="GO:0006355">
    <property type="term" value="P:regulation of DNA-templated transcription"/>
    <property type="evidence" value="ECO:0007669"/>
    <property type="project" value="InterPro"/>
</dbReference>
<dbReference type="InterPro" id="IPR035965">
    <property type="entry name" value="PAS-like_dom_sf"/>
</dbReference>
<feature type="modified residue" description="4-aspartylphosphate" evidence="4">
    <location>
        <position position="74"/>
    </location>
</feature>
<dbReference type="SUPFAM" id="SSF55781">
    <property type="entry name" value="GAF domain-like"/>
    <property type="match status" value="1"/>
</dbReference>
<dbReference type="PROSITE" id="PS50110">
    <property type="entry name" value="RESPONSE_REGULATORY"/>
    <property type="match status" value="1"/>
</dbReference>
<dbReference type="GO" id="GO:0000160">
    <property type="term" value="P:phosphorelay signal transduction system"/>
    <property type="evidence" value="ECO:0007669"/>
    <property type="project" value="InterPro"/>
</dbReference>
<dbReference type="Gene3D" id="3.30.450.20">
    <property type="entry name" value="PAS domain"/>
    <property type="match status" value="1"/>
</dbReference>
<evidence type="ECO:0000313" key="7">
    <source>
        <dbReference type="EMBL" id="MBV0902403.1"/>
    </source>
</evidence>
<dbReference type="InterPro" id="IPR029016">
    <property type="entry name" value="GAF-like_dom_sf"/>
</dbReference>
<evidence type="ECO:0000256" key="3">
    <source>
        <dbReference type="ARBA" id="ARBA00022777"/>
    </source>
</evidence>
<dbReference type="GO" id="GO:0016301">
    <property type="term" value="F:kinase activity"/>
    <property type="evidence" value="ECO:0007669"/>
    <property type="project" value="UniProtKB-KW"/>
</dbReference>
<protein>
    <submittedName>
        <fullName evidence="7">Response regulator</fullName>
    </submittedName>
</protein>